<dbReference type="Pfam" id="PF13483">
    <property type="entry name" value="Lactamase_B_3"/>
    <property type="match status" value="1"/>
</dbReference>
<dbReference type="NCBIfam" id="NF001911">
    <property type="entry name" value="PRK00685.1"/>
    <property type="match status" value="1"/>
</dbReference>
<sequence>MKIFWLGHSAFRIEFGDVVLLTDPFLSGNPHFAESSYAGDVAKATEGCTHIALTHGHNDHVGDTLDILEATGATLIANPEICGYLSRKAKNPIKTRGGNSGGTLDLGEFSLTFVQAIHSSSFTEPDGTIIYMGNPNGIIINAAGTSIYHMGDTDVFGDMELINRLYHPDIGIVPIGDNYTMGAQNAAFACKKYFNFEMVIPCHYHTFAVLEQNAEIFENAMKESSTKVEVLEVGEKLRIR</sequence>
<reference key="1">
    <citation type="submission" date="2017-08" db="EMBL/GenBank/DDBJ databases">
        <title>A dynamic microbial community with high functional redundancy inhabits the cold, oxic subseafloor aquifer.</title>
        <authorList>
            <person name="Tully B.J."/>
            <person name="Wheat C.G."/>
            <person name="Glazer B.T."/>
            <person name="Huber J.A."/>
        </authorList>
    </citation>
    <scope>NUCLEOTIDE SEQUENCE [LARGE SCALE GENOMIC DNA]</scope>
</reference>
<evidence type="ECO:0000256" key="2">
    <source>
        <dbReference type="HAMAP-Rule" id="MF_00457"/>
    </source>
</evidence>
<dbReference type="SUPFAM" id="SSF56281">
    <property type="entry name" value="Metallo-hydrolase/oxidoreductase"/>
    <property type="match status" value="1"/>
</dbReference>
<gene>
    <name evidence="5" type="ORF">COB13_03105</name>
    <name evidence="4" type="ORF">COB13_15780</name>
</gene>
<dbReference type="InterPro" id="IPR001279">
    <property type="entry name" value="Metallo-B-lactamas"/>
</dbReference>
<dbReference type="AlphaFoldDB" id="A0A2A4YSA0"/>
<proteinExistence type="inferred from homology"/>
<dbReference type="PANTHER" id="PTHR43546">
    <property type="entry name" value="UPF0173 METAL-DEPENDENT HYDROLASE MJ1163-RELATED"/>
    <property type="match status" value="1"/>
</dbReference>
<dbReference type="GO" id="GO:0016787">
    <property type="term" value="F:hydrolase activity"/>
    <property type="evidence" value="ECO:0007669"/>
    <property type="project" value="UniProtKB-UniRule"/>
</dbReference>
<dbReference type="PANTHER" id="PTHR43546:SF3">
    <property type="entry name" value="UPF0173 METAL-DEPENDENT HYDROLASE MJ1163"/>
    <property type="match status" value="1"/>
</dbReference>
<dbReference type="EMBL" id="NVUS01000003">
    <property type="protein sequence ID" value="PCJ02944.1"/>
    <property type="molecule type" value="Genomic_DNA"/>
</dbReference>
<organism evidence="4">
    <name type="scientific">OCS116 cluster bacterium</name>
    <dbReference type="NCBI Taxonomy" id="2030921"/>
    <lineage>
        <taxon>Bacteria</taxon>
        <taxon>Pseudomonadati</taxon>
        <taxon>Pseudomonadota</taxon>
        <taxon>Alphaproteobacteria</taxon>
        <taxon>OCS116 cluster</taxon>
    </lineage>
</organism>
<dbReference type="HAMAP" id="MF_00457">
    <property type="entry name" value="UPF0173"/>
    <property type="match status" value="1"/>
</dbReference>
<dbReference type="EMBL" id="NVUS01000030">
    <property type="protein sequence ID" value="PCI97389.1"/>
    <property type="molecule type" value="Genomic_DNA"/>
</dbReference>
<comment type="similarity">
    <text evidence="2">Belongs to the UPF0173 family.</text>
</comment>
<name>A0A2A4YSA0_9PROT</name>
<accession>A0A2A4YSA0</accession>
<evidence type="ECO:0000313" key="4">
    <source>
        <dbReference type="EMBL" id="PCI97389.1"/>
    </source>
</evidence>
<evidence type="ECO:0000256" key="1">
    <source>
        <dbReference type="ARBA" id="ARBA00022801"/>
    </source>
</evidence>
<evidence type="ECO:0000313" key="5">
    <source>
        <dbReference type="EMBL" id="PCJ02944.1"/>
    </source>
</evidence>
<dbReference type="Gene3D" id="3.60.15.10">
    <property type="entry name" value="Ribonuclease Z/Hydroxyacylglutathione hydrolase-like"/>
    <property type="match status" value="1"/>
</dbReference>
<protein>
    <recommendedName>
        <fullName evidence="2">UPF0173 metal-dependent hydrolase COB13_03105</fullName>
    </recommendedName>
</protein>
<dbReference type="InterPro" id="IPR036866">
    <property type="entry name" value="RibonucZ/Hydroxyglut_hydro"/>
</dbReference>
<evidence type="ECO:0000259" key="3">
    <source>
        <dbReference type="SMART" id="SM00849"/>
    </source>
</evidence>
<keyword evidence="1 2" id="KW-0378">Hydrolase</keyword>
<dbReference type="SMART" id="SM00849">
    <property type="entry name" value="Lactamase_B"/>
    <property type="match status" value="1"/>
</dbReference>
<dbReference type="InterPro" id="IPR050114">
    <property type="entry name" value="UPF0173_UPF0282_UlaG_hydrolase"/>
</dbReference>
<dbReference type="InterPro" id="IPR022877">
    <property type="entry name" value="UPF0173"/>
</dbReference>
<comment type="caution">
    <text evidence="4">The sequence shown here is derived from an EMBL/GenBank/DDBJ whole genome shotgun (WGS) entry which is preliminary data.</text>
</comment>
<reference evidence="4" key="2">
    <citation type="journal article" date="2018" name="ISME J.">
        <title>A dynamic microbial community with high functional redundancy inhabits the cold, oxic subseafloor aquifer.</title>
        <authorList>
            <person name="Tully B.J."/>
            <person name="Wheat C.G."/>
            <person name="Glazer B.T."/>
            <person name="Huber J.A."/>
        </authorList>
    </citation>
    <scope>NUCLEOTIDE SEQUENCE</scope>
    <source>
        <strain evidence="4">NORP83</strain>
    </source>
</reference>
<feature type="domain" description="Metallo-beta-lactamase" evidence="3">
    <location>
        <begin position="7"/>
        <end position="177"/>
    </location>
</feature>